<evidence type="ECO:0000313" key="6">
    <source>
        <dbReference type="Proteomes" id="UP000646523"/>
    </source>
</evidence>
<evidence type="ECO:0000256" key="2">
    <source>
        <dbReference type="ARBA" id="ARBA00023034"/>
    </source>
</evidence>
<keyword evidence="3" id="KW-0446">Lipid-binding</keyword>
<keyword evidence="6" id="KW-1185">Reference proteome</keyword>
<dbReference type="Gene3D" id="1.10.3630.10">
    <property type="entry name" value="yeast vps74-n-term truncation variant domain like"/>
    <property type="match status" value="1"/>
</dbReference>
<dbReference type="GO" id="GO:0006890">
    <property type="term" value="P:retrograde vesicle-mediated transport, Golgi to endoplasmic reticulum"/>
    <property type="evidence" value="ECO:0007669"/>
    <property type="project" value="TreeGrafter"/>
</dbReference>
<dbReference type="PANTHER" id="PTHR12704">
    <property type="entry name" value="TRANS-GOLGI PROTEIN GMX33"/>
    <property type="match status" value="1"/>
</dbReference>
<dbReference type="AlphaFoldDB" id="A0A918DP45"/>
<comment type="subcellular location">
    <subcellularLocation>
        <location evidence="1">Golgi apparatus membrane</location>
        <topology evidence="1">Peripheral membrane protein</topology>
        <orientation evidence="1">Cytoplasmic side</orientation>
    </subcellularLocation>
</comment>
<protein>
    <recommendedName>
        <fullName evidence="7">GPP34 family phosphoprotein</fullName>
    </recommendedName>
</protein>
<dbReference type="InterPro" id="IPR008628">
    <property type="entry name" value="GPP34-like"/>
</dbReference>
<reference evidence="5" key="1">
    <citation type="journal article" date="2014" name="Int. J. Syst. Evol. Microbiol.">
        <title>Complete genome sequence of Corynebacterium casei LMG S-19264T (=DSM 44701T), isolated from a smear-ripened cheese.</title>
        <authorList>
            <consortium name="US DOE Joint Genome Institute (JGI-PGF)"/>
            <person name="Walter F."/>
            <person name="Albersmeier A."/>
            <person name="Kalinowski J."/>
            <person name="Ruckert C."/>
        </authorList>
    </citation>
    <scope>NUCLEOTIDE SEQUENCE</scope>
    <source>
        <strain evidence="5">CGMCC 4.7368</strain>
    </source>
</reference>
<name>A0A918DP45_9ACTN</name>
<gene>
    <name evidence="5" type="ORF">GCM10012289_57990</name>
</gene>
<dbReference type="Proteomes" id="UP000646523">
    <property type="component" value="Unassembled WGS sequence"/>
</dbReference>
<keyword evidence="4" id="KW-0472">Membrane</keyword>
<keyword evidence="2" id="KW-0333">Golgi apparatus</keyword>
<reference evidence="5" key="2">
    <citation type="submission" date="2020-09" db="EMBL/GenBank/DDBJ databases">
        <authorList>
            <person name="Sun Q."/>
            <person name="Zhou Y."/>
        </authorList>
    </citation>
    <scope>NUCLEOTIDE SEQUENCE</scope>
    <source>
        <strain evidence="5">CGMCC 4.7368</strain>
    </source>
</reference>
<accession>A0A918DP45</accession>
<organism evidence="5 6">
    <name type="scientific">Nonomuraea cavernae</name>
    <dbReference type="NCBI Taxonomy" id="2045107"/>
    <lineage>
        <taxon>Bacteria</taxon>
        <taxon>Bacillati</taxon>
        <taxon>Actinomycetota</taxon>
        <taxon>Actinomycetes</taxon>
        <taxon>Streptosporangiales</taxon>
        <taxon>Streptosporangiaceae</taxon>
        <taxon>Nonomuraea</taxon>
    </lineage>
</organism>
<dbReference type="InterPro" id="IPR038261">
    <property type="entry name" value="GPP34-like_sf"/>
</dbReference>
<dbReference type="GO" id="GO:0070273">
    <property type="term" value="F:phosphatidylinositol-4-phosphate binding"/>
    <property type="evidence" value="ECO:0007669"/>
    <property type="project" value="InterPro"/>
</dbReference>
<evidence type="ECO:0008006" key="7">
    <source>
        <dbReference type="Google" id="ProtNLM"/>
    </source>
</evidence>
<dbReference type="GO" id="GO:0005829">
    <property type="term" value="C:cytosol"/>
    <property type="evidence" value="ECO:0007669"/>
    <property type="project" value="TreeGrafter"/>
</dbReference>
<evidence type="ECO:0000313" key="5">
    <source>
        <dbReference type="EMBL" id="GGO77706.1"/>
    </source>
</evidence>
<dbReference type="GO" id="GO:0012505">
    <property type="term" value="C:endomembrane system"/>
    <property type="evidence" value="ECO:0007669"/>
    <property type="project" value="UniProtKB-ARBA"/>
</dbReference>
<evidence type="ECO:0000256" key="4">
    <source>
        <dbReference type="ARBA" id="ARBA00023136"/>
    </source>
</evidence>
<dbReference type="GO" id="GO:0043001">
    <property type="term" value="P:Golgi to plasma membrane protein transport"/>
    <property type="evidence" value="ECO:0007669"/>
    <property type="project" value="TreeGrafter"/>
</dbReference>
<dbReference type="PANTHER" id="PTHR12704:SF2">
    <property type="entry name" value="GOLGI PHOSPHOPROTEIN 3 HOMOLOG SAURON"/>
    <property type="match status" value="1"/>
</dbReference>
<sequence>MKVTIAEELLLLAYSEDEGKQLISATQLDAALGGAILAELAVNERISLSDAKVSVLDPTPLGDEELDAALARIAAENKERKPAWWVQKLYSATLRKRLLTRLAEAGVLAEERGKVLGVFPTTRWPEADGSVEADVRERVAGALGGADPDARTAVLVAVMHASKLDRKAFPGADKERVKEIAEGAWAGDAVATTIAAINSVIMIAATTAAVTATIS</sequence>
<dbReference type="RefSeq" id="WP_189127364.1">
    <property type="nucleotide sequence ID" value="NZ_BMNH01000023.1"/>
</dbReference>
<comment type="caution">
    <text evidence="5">The sequence shown here is derived from an EMBL/GenBank/DDBJ whole genome shotgun (WGS) entry which is preliminary data.</text>
</comment>
<dbReference type="GO" id="GO:0007030">
    <property type="term" value="P:Golgi organization"/>
    <property type="evidence" value="ECO:0007669"/>
    <property type="project" value="TreeGrafter"/>
</dbReference>
<evidence type="ECO:0000256" key="3">
    <source>
        <dbReference type="ARBA" id="ARBA00023121"/>
    </source>
</evidence>
<dbReference type="EMBL" id="BMNH01000023">
    <property type="protein sequence ID" value="GGO77706.1"/>
    <property type="molecule type" value="Genomic_DNA"/>
</dbReference>
<dbReference type="GO" id="GO:0048194">
    <property type="term" value="P:Golgi vesicle budding"/>
    <property type="evidence" value="ECO:0007669"/>
    <property type="project" value="TreeGrafter"/>
</dbReference>
<proteinExistence type="predicted"/>
<dbReference type="Pfam" id="PF05719">
    <property type="entry name" value="GPP34"/>
    <property type="match status" value="1"/>
</dbReference>
<evidence type="ECO:0000256" key="1">
    <source>
        <dbReference type="ARBA" id="ARBA00004255"/>
    </source>
</evidence>